<dbReference type="Gene3D" id="3.40.50.300">
    <property type="entry name" value="P-loop containing nucleotide triphosphate hydrolases"/>
    <property type="match status" value="1"/>
</dbReference>
<dbReference type="PROSITE" id="PS00688">
    <property type="entry name" value="SIGMA54_INTERACT_3"/>
    <property type="match status" value="1"/>
</dbReference>
<dbReference type="AlphaFoldDB" id="A0A1Y1T212"/>
<accession>A0A1Y1T212</accession>
<dbReference type="InterPro" id="IPR002197">
    <property type="entry name" value="HTH_Fis"/>
</dbReference>
<dbReference type="Pfam" id="PF00158">
    <property type="entry name" value="Sigma54_activat"/>
    <property type="match status" value="1"/>
</dbReference>
<name>A0A1Y1T212_9FLAO</name>
<dbReference type="InterPro" id="IPR058031">
    <property type="entry name" value="AAA_lid_NorR"/>
</dbReference>
<dbReference type="GO" id="GO:0043565">
    <property type="term" value="F:sequence-specific DNA binding"/>
    <property type="evidence" value="ECO:0007669"/>
    <property type="project" value="InterPro"/>
</dbReference>
<dbReference type="Pfam" id="PF02954">
    <property type="entry name" value="HTH_8"/>
    <property type="match status" value="1"/>
</dbReference>
<dbReference type="InterPro" id="IPR025662">
    <property type="entry name" value="Sigma_54_int_dom_ATP-bd_1"/>
</dbReference>
<dbReference type="RefSeq" id="WP_084842160.1">
    <property type="nucleotide sequence ID" value="NZ_ARYN01000011.1"/>
</dbReference>
<keyword evidence="10" id="KW-1185">Reference proteome</keyword>
<dbReference type="PROSITE" id="PS50045">
    <property type="entry name" value="SIGMA54_INTERACT_4"/>
    <property type="match status" value="1"/>
</dbReference>
<dbReference type="GO" id="GO:0006355">
    <property type="term" value="P:regulation of DNA-templated transcription"/>
    <property type="evidence" value="ECO:0007669"/>
    <property type="project" value="InterPro"/>
</dbReference>
<evidence type="ECO:0000256" key="5">
    <source>
        <dbReference type="ARBA" id="ARBA00023163"/>
    </source>
</evidence>
<gene>
    <name evidence="9" type="ORF">IIF7_13185</name>
</gene>
<keyword evidence="1" id="KW-0547">Nucleotide-binding</keyword>
<dbReference type="PANTHER" id="PTHR32071:SF81">
    <property type="entry name" value="PROPIONATE CATABOLISM OPERON REGULATORY PROTEIN"/>
    <property type="match status" value="1"/>
</dbReference>
<dbReference type="CDD" id="cd00009">
    <property type="entry name" value="AAA"/>
    <property type="match status" value="1"/>
</dbReference>
<dbReference type="FunFam" id="3.40.50.300:FF:000006">
    <property type="entry name" value="DNA-binding transcriptional regulator NtrC"/>
    <property type="match status" value="1"/>
</dbReference>
<dbReference type="STRING" id="1185767.IIF7_13185"/>
<evidence type="ECO:0000259" key="8">
    <source>
        <dbReference type="PROSITE" id="PS50110"/>
    </source>
</evidence>
<dbReference type="InterPro" id="IPR009057">
    <property type="entry name" value="Homeodomain-like_sf"/>
</dbReference>
<feature type="domain" description="Sigma-54 factor interaction" evidence="7">
    <location>
        <begin position="143"/>
        <end position="371"/>
    </location>
</feature>
<comment type="caution">
    <text evidence="9">The sequence shown here is derived from an EMBL/GenBank/DDBJ whole genome shotgun (WGS) entry which is preliminary data.</text>
</comment>
<dbReference type="Pfam" id="PF25601">
    <property type="entry name" value="AAA_lid_14"/>
    <property type="match status" value="1"/>
</dbReference>
<keyword evidence="3" id="KW-0805">Transcription regulation</keyword>
<dbReference type="InterPro" id="IPR003593">
    <property type="entry name" value="AAA+_ATPase"/>
</dbReference>
<feature type="modified residue" description="4-aspartylphosphate" evidence="6">
    <location>
        <position position="56"/>
    </location>
</feature>
<dbReference type="Gene3D" id="3.40.50.2300">
    <property type="match status" value="1"/>
</dbReference>
<dbReference type="EMBL" id="ARYN01000011">
    <property type="protein sequence ID" value="ORL45068.1"/>
    <property type="molecule type" value="Genomic_DNA"/>
</dbReference>
<evidence type="ECO:0000256" key="1">
    <source>
        <dbReference type="ARBA" id="ARBA00022741"/>
    </source>
</evidence>
<dbReference type="SMART" id="SM00448">
    <property type="entry name" value="REC"/>
    <property type="match status" value="1"/>
</dbReference>
<keyword evidence="4" id="KW-0238">DNA-binding</keyword>
<protein>
    <submittedName>
        <fullName evidence="9">Two-component response transcriptional regulator</fullName>
    </submittedName>
</protein>
<organism evidence="9 10">
    <name type="scientific">Zunongwangia atlantica 22II14-10F7</name>
    <dbReference type="NCBI Taxonomy" id="1185767"/>
    <lineage>
        <taxon>Bacteria</taxon>
        <taxon>Pseudomonadati</taxon>
        <taxon>Bacteroidota</taxon>
        <taxon>Flavobacteriia</taxon>
        <taxon>Flavobacteriales</taxon>
        <taxon>Flavobacteriaceae</taxon>
        <taxon>Zunongwangia</taxon>
    </lineage>
</organism>
<keyword evidence="5" id="KW-0804">Transcription</keyword>
<evidence type="ECO:0000256" key="2">
    <source>
        <dbReference type="ARBA" id="ARBA00022840"/>
    </source>
</evidence>
<evidence type="ECO:0000259" key="7">
    <source>
        <dbReference type="PROSITE" id="PS50045"/>
    </source>
</evidence>
<dbReference type="PANTHER" id="PTHR32071">
    <property type="entry name" value="TRANSCRIPTIONAL REGULATORY PROTEIN"/>
    <property type="match status" value="1"/>
</dbReference>
<dbReference type="SMART" id="SM00382">
    <property type="entry name" value="AAA"/>
    <property type="match status" value="1"/>
</dbReference>
<keyword evidence="6" id="KW-0597">Phosphoprotein</keyword>
<keyword evidence="2" id="KW-0067">ATP-binding</keyword>
<dbReference type="PROSITE" id="PS00675">
    <property type="entry name" value="SIGMA54_INTERACT_1"/>
    <property type="match status" value="1"/>
</dbReference>
<dbReference type="PROSITE" id="PS50110">
    <property type="entry name" value="RESPONSE_REGULATORY"/>
    <property type="match status" value="1"/>
</dbReference>
<reference evidence="9 10" key="1">
    <citation type="submission" date="2013-04" db="EMBL/GenBank/DDBJ databases">
        <title>Zunongwangia sp. 22II14-10F7 Genome Sequencing.</title>
        <authorList>
            <person name="Lai Q."/>
            <person name="Shao Z."/>
        </authorList>
    </citation>
    <scope>NUCLEOTIDE SEQUENCE [LARGE SCALE GENOMIC DNA]</scope>
    <source>
        <strain evidence="9 10">22II14-10F7</strain>
    </source>
</reference>
<dbReference type="Pfam" id="PF00072">
    <property type="entry name" value="Response_reg"/>
    <property type="match status" value="1"/>
</dbReference>
<dbReference type="Gene3D" id="1.10.8.60">
    <property type="match status" value="1"/>
</dbReference>
<dbReference type="InterPro" id="IPR002078">
    <property type="entry name" value="Sigma_54_int"/>
</dbReference>
<dbReference type="SUPFAM" id="SSF52172">
    <property type="entry name" value="CheY-like"/>
    <property type="match status" value="1"/>
</dbReference>
<dbReference type="GO" id="GO:0005524">
    <property type="term" value="F:ATP binding"/>
    <property type="evidence" value="ECO:0007669"/>
    <property type="project" value="UniProtKB-KW"/>
</dbReference>
<sequence>MTYKKANILIVDDDFDMLELLQRQLHDQNFHAYKASNVLEAINILKYSRIDLLITDLQMPQVDGIALIKYVSDHYPKLPTLVITGFPSIDGALEAMKSGAVDYLIKPFTKEELKNAVAKALPQKLQETTRDSLANNSISYAGIIGNSEPMQKLIDLIERVKDNKATVLIQGESGTGKELIARAIHYKGRFAAQAFIAVNCGGIPEDLLEAELFGYTKGSFTGASENRQGFFQAADKGTIFLDEIGNAPMKVQTRLLRVLQEKEVQRIGEQNASKIDIRIIAATNSDLYKMVKIGKFREDLYYRLNVVNISTPPLRSHKGDIVYLANNFLRKYGSEYGKQATLSDKALELLQNYDWPGNVRELENIIQRTLILSDDEITSEQLPEHFKYHISSNDTTFKSLAEVEKEYILRVLAYTDQNKTQAAEILNIDRKTLRNKLK</sequence>
<dbReference type="InterPro" id="IPR027417">
    <property type="entry name" value="P-loop_NTPase"/>
</dbReference>
<dbReference type="PROSITE" id="PS00676">
    <property type="entry name" value="SIGMA54_INTERACT_2"/>
    <property type="match status" value="1"/>
</dbReference>
<proteinExistence type="predicted"/>
<dbReference type="InterPro" id="IPR001789">
    <property type="entry name" value="Sig_transdc_resp-reg_receiver"/>
</dbReference>
<dbReference type="SUPFAM" id="SSF52540">
    <property type="entry name" value="P-loop containing nucleoside triphosphate hydrolases"/>
    <property type="match status" value="1"/>
</dbReference>
<dbReference type="InterPro" id="IPR011006">
    <property type="entry name" value="CheY-like_superfamily"/>
</dbReference>
<feature type="domain" description="Response regulatory" evidence="8">
    <location>
        <begin position="7"/>
        <end position="121"/>
    </location>
</feature>
<dbReference type="Gene3D" id="1.10.10.60">
    <property type="entry name" value="Homeodomain-like"/>
    <property type="match status" value="1"/>
</dbReference>
<evidence type="ECO:0000256" key="4">
    <source>
        <dbReference type="ARBA" id="ARBA00023125"/>
    </source>
</evidence>
<dbReference type="Proteomes" id="UP000192746">
    <property type="component" value="Unassembled WGS sequence"/>
</dbReference>
<dbReference type="InterPro" id="IPR025944">
    <property type="entry name" value="Sigma_54_int_dom_CS"/>
</dbReference>
<evidence type="ECO:0000256" key="6">
    <source>
        <dbReference type="PROSITE-ProRule" id="PRU00169"/>
    </source>
</evidence>
<evidence type="ECO:0000256" key="3">
    <source>
        <dbReference type="ARBA" id="ARBA00023015"/>
    </source>
</evidence>
<dbReference type="InterPro" id="IPR025943">
    <property type="entry name" value="Sigma_54_int_dom_ATP-bd_2"/>
</dbReference>
<evidence type="ECO:0000313" key="9">
    <source>
        <dbReference type="EMBL" id="ORL45068.1"/>
    </source>
</evidence>
<dbReference type="GO" id="GO:0000160">
    <property type="term" value="P:phosphorelay signal transduction system"/>
    <property type="evidence" value="ECO:0007669"/>
    <property type="project" value="InterPro"/>
</dbReference>
<dbReference type="PRINTS" id="PR01590">
    <property type="entry name" value="HTHFIS"/>
</dbReference>
<dbReference type="SUPFAM" id="SSF46689">
    <property type="entry name" value="Homeodomain-like"/>
    <property type="match status" value="1"/>
</dbReference>
<dbReference type="OrthoDB" id="5401077at2"/>
<evidence type="ECO:0000313" key="10">
    <source>
        <dbReference type="Proteomes" id="UP000192746"/>
    </source>
</evidence>